<dbReference type="Gene3D" id="2.70.40.10">
    <property type="match status" value="1"/>
</dbReference>
<comment type="caution">
    <text evidence="2">The sequence shown here is derived from an EMBL/GenBank/DDBJ whole genome shotgun (WGS) entry which is preliminary data.</text>
</comment>
<dbReference type="Proteomes" id="UP000734854">
    <property type="component" value="Unassembled WGS sequence"/>
</dbReference>
<evidence type="ECO:0000313" key="3">
    <source>
        <dbReference type="Proteomes" id="UP000734854"/>
    </source>
</evidence>
<dbReference type="SUPFAM" id="SSF51283">
    <property type="entry name" value="dUTPase-like"/>
    <property type="match status" value="1"/>
</dbReference>
<dbReference type="EMBL" id="JACMSC010000001">
    <property type="protein sequence ID" value="KAG6537924.1"/>
    <property type="molecule type" value="Genomic_DNA"/>
</dbReference>
<feature type="region of interest" description="Disordered" evidence="1">
    <location>
        <begin position="127"/>
        <end position="155"/>
    </location>
</feature>
<evidence type="ECO:0000313" key="2">
    <source>
        <dbReference type="EMBL" id="KAG6537924.1"/>
    </source>
</evidence>
<dbReference type="AlphaFoldDB" id="A0A8J5I7X5"/>
<gene>
    <name evidence="2" type="ORF">ZIOFF_003027</name>
</gene>
<keyword evidence="3" id="KW-1185">Reference proteome</keyword>
<name>A0A8J5I7X5_ZINOF</name>
<accession>A0A8J5I7X5</accession>
<reference evidence="2 3" key="1">
    <citation type="submission" date="2020-08" db="EMBL/GenBank/DDBJ databases">
        <title>Plant Genome Project.</title>
        <authorList>
            <person name="Zhang R.-G."/>
        </authorList>
    </citation>
    <scope>NUCLEOTIDE SEQUENCE [LARGE SCALE GENOMIC DNA]</scope>
    <source>
        <tissue evidence="2">Rhizome</tissue>
    </source>
</reference>
<evidence type="ECO:0000256" key="1">
    <source>
        <dbReference type="SAM" id="MobiDB-lite"/>
    </source>
</evidence>
<dbReference type="InterPro" id="IPR036157">
    <property type="entry name" value="dUTPase-like_sf"/>
</dbReference>
<organism evidence="2 3">
    <name type="scientific">Zingiber officinale</name>
    <name type="common">Ginger</name>
    <name type="synonym">Amomum zingiber</name>
    <dbReference type="NCBI Taxonomy" id="94328"/>
    <lineage>
        <taxon>Eukaryota</taxon>
        <taxon>Viridiplantae</taxon>
        <taxon>Streptophyta</taxon>
        <taxon>Embryophyta</taxon>
        <taxon>Tracheophyta</taxon>
        <taxon>Spermatophyta</taxon>
        <taxon>Magnoliopsida</taxon>
        <taxon>Liliopsida</taxon>
        <taxon>Zingiberales</taxon>
        <taxon>Zingiberaceae</taxon>
        <taxon>Zingiber</taxon>
    </lineage>
</organism>
<proteinExistence type="predicted"/>
<sequence>MTIAQIIFEQIIHPNIYEVTQLSTTNRGIGGFGSTVAQSSARSNSKKSKSKSKAKYAIGRWDTLGQPSGKYDFYVNYDIPKAYLDLELPPPSWDDEVVEESEPNMDVQLPKEKHALSALLEEEALSPKEASKDLAGTTSPWASIPRSKDPFDDIPEEDSDFSYIQYLAQLSQPKDSQSPLKDAMKWNIRYYGT</sequence>
<protein>
    <submittedName>
        <fullName evidence="2">Uncharacterized protein</fullName>
    </submittedName>
</protein>